<dbReference type="RefSeq" id="WP_378212672.1">
    <property type="nucleotide sequence ID" value="NZ_JBHLZP010000739.1"/>
</dbReference>
<reference evidence="1 2" key="1">
    <citation type="submission" date="2024-09" db="EMBL/GenBank/DDBJ databases">
        <authorList>
            <person name="Sun Q."/>
            <person name="Mori K."/>
        </authorList>
    </citation>
    <scope>NUCLEOTIDE SEQUENCE [LARGE SCALE GENOMIC DNA]</scope>
    <source>
        <strain evidence="1 2">TBRC 0563</strain>
    </source>
</reference>
<dbReference type="Proteomes" id="UP001589627">
    <property type="component" value="Unassembled WGS sequence"/>
</dbReference>
<organism evidence="1 2">
    <name type="scientific">Actinoallomurus acaciae</name>
    <dbReference type="NCBI Taxonomy" id="502577"/>
    <lineage>
        <taxon>Bacteria</taxon>
        <taxon>Bacillati</taxon>
        <taxon>Actinomycetota</taxon>
        <taxon>Actinomycetes</taxon>
        <taxon>Streptosporangiales</taxon>
        <taxon>Thermomonosporaceae</taxon>
        <taxon>Actinoallomurus</taxon>
    </lineage>
</organism>
<proteinExistence type="predicted"/>
<feature type="non-terminal residue" evidence="1">
    <location>
        <position position="1"/>
    </location>
</feature>
<evidence type="ECO:0000313" key="2">
    <source>
        <dbReference type="Proteomes" id="UP001589627"/>
    </source>
</evidence>
<name>A0ABV5YWR9_9ACTN</name>
<evidence type="ECO:0008006" key="3">
    <source>
        <dbReference type="Google" id="ProtNLM"/>
    </source>
</evidence>
<comment type="caution">
    <text evidence="1">The sequence shown here is derived from an EMBL/GenBank/DDBJ whole genome shotgun (WGS) entry which is preliminary data.</text>
</comment>
<protein>
    <recommendedName>
        <fullName evidence="3">MFS transporter</fullName>
    </recommendedName>
</protein>
<dbReference type="EMBL" id="JBHLZP010000739">
    <property type="protein sequence ID" value="MFB9839532.1"/>
    <property type="molecule type" value="Genomic_DNA"/>
</dbReference>
<sequence>AYAARLRDSAGTFARDLRHGDPRVARAADESLAAATDRAAFVTAGLLGLGFVLTLGLRQPREPDPAESPA</sequence>
<keyword evidence="2" id="KW-1185">Reference proteome</keyword>
<gene>
    <name evidence="1" type="ORF">ACFFNX_46060</name>
</gene>
<accession>A0ABV5YWR9</accession>
<evidence type="ECO:0000313" key="1">
    <source>
        <dbReference type="EMBL" id="MFB9839532.1"/>
    </source>
</evidence>